<dbReference type="Gene3D" id="3.40.1800.10">
    <property type="entry name" value="His-Me finger endonucleases"/>
    <property type="match status" value="1"/>
</dbReference>
<dbReference type="AlphaFoldDB" id="A0A6G0SSJ7"/>
<accession>A0A6G0SSJ7</accession>
<dbReference type="Proteomes" id="UP000475862">
    <property type="component" value="Unassembled WGS sequence"/>
</dbReference>
<comment type="caution">
    <text evidence="1">The sequence shown here is derived from an EMBL/GenBank/DDBJ whole genome shotgun (WGS) entry which is preliminary data.</text>
</comment>
<dbReference type="InterPro" id="IPR038563">
    <property type="entry name" value="Endonuclease_7_sf"/>
</dbReference>
<protein>
    <recommendedName>
        <fullName evidence="3">DNA-directed DNA polymerase</fullName>
    </recommendedName>
</protein>
<keyword evidence="2" id="KW-1185">Reference proteome</keyword>
<dbReference type="OrthoDB" id="6602337at2759"/>
<dbReference type="InterPro" id="IPR043502">
    <property type="entry name" value="DNA/RNA_pol_sf"/>
</dbReference>
<evidence type="ECO:0008006" key="3">
    <source>
        <dbReference type="Google" id="ProtNLM"/>
    </source>
</evidence>
<evidence type="ECO:0000313" key="1">
    <source>
        <dbReference type="EMBL" id="KAE9521333.1"/>
    </source>
</evidence>
<dbReference type="SUPFAM" id="SSF53098">
    <property type="entry name" value="Ribonuclease H-like"/>
    <property type="match status" value="1"/>
</dbReference>
<gene>
    <name evidence="1" type="ORF">AGLY_018276</name>
</gene>
<name>A0A6G0SSJ7_APHGL</name>
<reference evidence="1 2" key="1">
    <citation type="submission" date="2019-08" db="EMBL/GenBank/DDBJ databases">
        <title>The genome of the soybean aphid Biotype 1, its phylome, world population structure and adaptation to the North American continent.</title>
        <authorList>
            <person name="Giordano R."/>
            <person name="Donthu R.K."/>
            <person name="Hernandez A.G."/>
            <person name="Wright C.L."/>
            <person name="Zimin A.V."/>
        </authorList>
    </citation>
    <scope>NUCLEOTIDE SEQUENCE [LARGE SCALE GENOMIC DNA]</scope>
    <source>
        <tissue evidence="1">Whole aphids</tissue>
    </source>
</reference>
<dbReference type="InterPro" id="IPR012337">
    <property type="entry name" value="RNaseH-like_sf"/>
</dbReference>
<dbReference type="PANTHER" id="PTHR31511:SF12">
    <property type="entry name" value="RHO TERMINATION FACTOR N-TERMINAL DOMAIN-CONTAINING PROTEIN"/>
    <property type="match status" value="1"/>
</dbReference>
<dbReference type="InterPro" id="IPR004211">
    <property type="entry name" value="Endonuclease_7"/>
</dbReference>
<dbReference type="Pfam" id="PF02945">
    <property type="entry name" value="Endonuclease_7"/>
    <property type="match status" value="1"/>
</dbReference>
<proteinExistence type="predicted"/>
<evidence type="ECO:0000313" key="2">
    <source>
        <dbReference type="Proteomes" id="UP000475862"/>
    </source>
</evidence>
<dbReference type="GO" id="GO:0042575">
    <property type="term" value="C:DNA polymerase complex"/>
    <property type="evidence" value="ECO:0007669"/>
    <property type="project" value="UniProtKB-ARBA"/>
</dbReference>
<organism evidence="1 2">
    <name type="scientific">Aphis glycines</name>
    <name type="common">Soybean aphid</name>
    <dbReference type="NCBI Taxonomy" id="307491"/>
    <lineage>
        <taxon>Eukaryota</taxon>
        <taxon>Metazoa</taxon>
        <taxon>Ecdysozoa</taxon>
        <taxon>Arthropoda</taxon>
        <taxon>Hexapoda</taxon>
        <taxon>Insecta</taxon>
        <taxon>Pterygota</taxon>
        <taxon>Neoptera</taxon>
        <taxon>Paraneoptera</taxon>
        <taxon>Hemiptera</taxon>
        <taxon>Sternorrhyncha</taxon>
        <taxon>Aphidomorpha</taxon>
        <taxon>Aphidoidea</taxon>
        <taxon>Aphididae</taxon>
        <taxon>Aphidini</taxon>
        <taxon>Aphis</taxon>
        <taxon>Aphis</taxon>
    </lineage>
</organism>
<sequence length="965" mass="112793">MNTASSVEALEATCNSSDFASLLNTKFDKILAKESEFIAKGSGWTLVSIDGLQLRINLVNPLKGGAYLDLPKFIREKKAIINSGLDFKCIDFPTQINQIKKFERLNNVSVNVYSTIFPLFINNKEEKNHFDLFLINNHKTSHYCYIKDFSRFIRSQKTKNCSKLIICKSKLWGETGLTEHKKMCSKNELGRPIMFEEGKENKFIFFKSYKKTSRIPFVIYADFECILKPKQTNEFTETSKKPQVSKTYITHLHEIMSYAFYVKVDYNIISEKLMQQFKIPTNIIIYRGIDAAKKFIENMIDISKKINDIYQINVPMITLTEKEEKEFQIAKVCKICLLSFEENELYKVRDHCHITGKYRQCICFKCNFEITNPSFVPIFFHNLSYDSHFIIRELGFDDKNIHVIPNSTEKYISFSKEVALRFSIKFVDTFRFMASSLSELAENLLEDKSRFKETLKLFSNKTLDLVTRKGVFPYEYIDNWSKLNETRLPSKSAFYNSLKDEEINNNDYSHAKKIWKVFNIKTLGEYSDLYLKTDVAILTDVFENFRDLCLSTLSLDPAHYMTAPGFAFDCMLKYTKVKLEKLTDYNMLLYFESSIRGGICQSVKRYAKANIPNIEGLNYNPNKSISWITYLDCVNLYGKSMLTELPFKDFEWVDDLNIDVTKIPDDSEVGYILEVDIDYPQYLHEKHNDFPFLPLNECPPNSKVKKLITTLSSKKKYILHYKNLKQAIANGLKLVKIHRAIKFSQSKWMASYIELCTRMRREARNRFEKDFWKLLINSVFGKCMENVRTRVSLKLVSSDKQANKLMMKNTFKDRTIYSENLMAIHQHKETIKFDKAIYVGSAILDVSKTFIYDLFPYFDTSNYPKDHYCFSENHKNQPGYFKDEMGGKILKEFVSLRPKLYAYKIVNNDEVKKAKEVLNACINHISLDNKQTCRNMNFIQSNKHVVHSKTMNKLVLSGNDDKQFV</sequence>
<dbReference type="PANTHER" id="PTHR31511">
    <property type="entry name" value="PROTEIN CBG23764"/>
    <property type="match status" value="1"/>
</dbReference>
<dbReference type="SUPFAM" id="SSF56672">
    <property type="entry name" value="DNA/RNA polymerases"/>
    <property type="match status" value="1"/>
</dbReference>
<dbReference type="GO" id="GO:0071897">
    <property type="term" value="P:DNA biosynthetic process"/>
    <property type="evidence" value="ECO:0007669"/>
    <property type="project" value="UniProtKB-ARBA"/>
</dbReference>
<dbReference type="EMBL" id="VYZN01003113">
    <property type="protein sequence ID" value="KAE9521333.1"/>
    <property type="molecule type" value="Genomic_DNA"/>
</dbReference>